<dbReference type="OrthoDB" id="122071at2759"/>
<dbReference type="EMBL" id="QXGF01001826">
    <property type="protein sequence ID" value="KAE8927556.1"/>
    <property type="molecule type" value="Genomic_DNA"/>
</dbReference>
<evidence type="ECO:0000313" key="11">
    <source>
        <dbReference type="Proteomes" id="UP000429523"/>
    </source>
</evidence>
<protein>
    <submittedName>
        <fullName evidence="7">Uncharacterized protein</fullName>
    </submittedName>
</protein>
<dbReference type="Proteomes" id="UP000440367">
    <property type="component" value="Unassembled WGS sequence"/>
</dbReference>
<evidence type="ECO:0000313" key="20">
    <source>
        <dbReference type="Proteomes" id="UP000488956"/>
    </source>
</evidence>
<dbReference type="EMBL" id="QXGE01001522">
    <property type="protein sequence ID" value="KAE9291531.1"/>
    <property type="molecule type" value="Genomic_DNA"/>
</dbReference>
<evidence type="ECO:0000313" key="9">
    <source>
        <dbReference type="EMBL" id="KAE9291531.1"/>
    </source>
</evidence>
<dbReference type="EMBL" id="QXGB01000518">
    <property type="protein sequence ID" value="KAE9212091.1"/>
    <property type="molecule type" value="Genomic_DNA"/>
</dbReference>
<evidence type="ECO:0000313" key="17">
    <source>
        <dbReference type="Proteomes" id="UP000460718"/>
    </source>
</evidence>
<evidence type="ECO:0000313" key="14">
    <source>
        <dbReference type="Proteomes" id="UP000440367"/>
    </source>
</evidence>
<organism evidence="7 14">
    <name type="scientific">Phytophthora fragariae</name>
    <dbReference type="NCBI Taxonomy" id="53985"/>
    <lineage>
        <taxon>Eukaryota</taxon>
        <taxon>Sar</taxon>
        <taxon>Stramenopiles</taxon>
        <taxon>Oomycota</taxon>
        <taxon>Peronosporomycetes</taxon>
        <taxon>Peronosporales</taxon>
        <taxon>Peronosporaceae</taxon>
        <taxon>Phytophthora</taxon>
    </lineage>
</organism>
<evidence type="ECO:0000313" key="3">
    <source>
        <dbReference type="EMBL" id="KAE9084617.1"/>
    </source>
</evidence>
<dbReference type="Proteomes" id="UP000486351">
    <property type="component" value="Unassembled WGS sequence"/>
</dbReference>
<reference evidence="11 12" key="1">
    <citation type="submission" date="2018-08" db="EMBL/GenBank/DDBJ databases">
        <title>Genomic investigation of the strawberry pathogen Phytophthora fragariae indicates pathogenicity is determined by transcriptional variation in three key races.</title>
        <authorList>
            <person name="Adams T.M."/>
            <person name="Armitage A.D."/>
            <person name="Sobczyk M.K."/>
            <person name="Bates H.J."/>
            <person name="Dunwell J.M."/>
            <person name="Nellist C.F."/>
            <person name="Harrison R.J."/>
        </authorList>
    </citation>
    <scope>NUCLEOTIDE SEQUENCE [LARGE SCALE GENOMIC DNA]</scope>
    <source>
        <strain evidence="9 13">A4</strain>
        <strain evidence="7 14">BC-1</strain>
        <strain evidence="6 18">BC-23</strain>
        <strain evidence="8 12">NOV-27</strain>
        <strain evidence="5 15">NOV-5</strain>
        <strain evidence="3 16">NOV-71</strain>
        <strain evidence="10 19">NOV-77</strain>
        <strain evidence="1 11">NOV-9</strain>
        <strain evidence="4 20">ONT-3</strain>
        <strain evidence="2 17">SCRP245</strain>
    </source>
</reference>
<dbReference type="EMBL" id="QXGA01001572">
    <property type="protein sequence ID" value="KAE9115520.1"/>
    <property type="molecule type" value="Genomic_DNA"/>
</dbReference>
<dbReference type="Proteomes" id="UP000488956">
    <property type="component" value="Unassembled WGS sequence"/>
</dbReference>
<dbReference type="AlphaFoldDB" id="A0A6A3XD73"/>
<evidence type="ECO:0000313" key="15">
    <source>
        <dbReference type="Proteomes" id="UP000440732"/>
    </source>
</evidence>
<evidence type="ECO:0000313" key="7">
    <source>
        <dbReference type="EMBL" id="KAE9200510.1"/>
    </source>
</evidence>
<evidence type="ECO:0000313" key="5">
    <source>
        <dbReference type="EMBL" id="KAE9115520.1"/>
    </source>
</evidence>
<dbReference type="EMBL" id="QXGC01001729">
    <property type="protein sequence ID" value="KAE9197123.1"/>
    <property type="molecule type" value="Genomic_DNA"/>
</dbReference>
<evidence type="ECO:0000313" key="10">
    <source>
        <dbReference type="EMBL" id="KAE9310409.1"/>
    </source>
</evidence>
<gene>
    <name evidence="9" type="ORF">PF001_g19122</name>
    <name evidence="7" type="ORF">PF002_g21814</name>
    <name evidence="6" type="ORF">PF004_g19923</name>
    <name evidence="8" type="ORF">PF005_g10752</name>
    <name evidence="5" type="ORF">PF006_g19270</name>
    <name evidence="3" type="ORF">PF007_g21457</name>
    <name evidence="10" type="ORF">PF008_g20474</name>
    <name evidence="1" type="ORF">PF009_g22276</name>
    <name evidence="4" type="ORF">PF010_g15663</name>
    <name evidence="2" type="ORF">PF011_g18971</name>
</gene>
<dbReference type="EMBL" id="QXFW01001562">
    <property type="protein sequence ID" value="KAE8988966.1"/>
    <property type="molecule type" value="Genomic_DNA"/>
</dbReference>
<comment type="caution">
    <text evidence="7">The sequence shown here is derived from an EMBL/GenBank/DDBJ whole genome shotgun (WGS) entry which is preliminary data.</text>
</comment>
<evidence type="ECO:0000313" key="6">
    <source>
        <dbReference type="EMBL" id="KAE9197123.1"/>
    </source>
</evidence>
<dbReference type="EMBL" id="QXFY01001746">
    <property type="protein sequence ID" value="KAE9310409.1"/>
    <property type="molecule type" value="Genomic_DNA"/>
</dbReference>
<evidence type="ECO:0000313" key="1">
    <source>
        <dbReference type="EMBL" id="KAE8927556.1"/>
    </source>
</evidence>
<evidence type="ECO:0000313" key="18">
    <source>
        <dbReference type="Proteomes" id="UP000476176"/>
    </source>
</evidence>
<dbReference type="Proteomes" id="UP000460718">
    <property type="component" value="Unassembled WGS sequence"/>
</dbReference>
<dbReference type="Proteomes" id="UP000433483">
    <property type="component" value="Unassembled WGS sequence"/>
</dbReference>
<dbReference type="EMBL" id="QXFX01001030">
    <property type="protein sequence ID" value="KAE9098187.1"/>
    <property type="molecule type" value="Genomic_DNA"/>
</dbReference>
<evidence type="ECO:0000313" key="16">
    <source>
        <dbReference type="Proteomes" id="UP000441208"/>
    </source>
</evidence>
<dbReference type="EMBL" id="QXGD01001712">
    <property type="protein sequence ID" value="KAE9200510.1"/>
    <property type="molecule type" value="Genomic_DNA"/>
</dbReference>
<dbReference type="Proteomes" id="UP000476176">
    <property type="component" value="Unassembled WGS sequence"/>
</dbReference>
<evidence type="ECO:0000313" key="12">
    <source>
        <dbReference type="Proteomes" id="UP000433483"/>
    </source>
</evidence>
<dbReference type="Proteomes" id="UP000441208">
    <property type="component" value="Unassembled WGS sequence"/>
</dbReference>
<evidence type="ECO:0000313" key="19">
    <source>
        <dbReference type="Proteomes" id="UP000486351"/>
    </source>
</evidence>
<evidence type="ECO:0000313" key="13">
    <source>
        <dbReference type="Proteomes" id="UP000437068"/>
    </source>
</evidence>
<evidence type="ECO:0000313" key="8">
    <source>
        <dbReference type="EMBL" id="KAE9212091.1"/>
    </source>
</evidence>
<dbReference type="Proteomes" id="UP000437068">
    <property type="component" value="Unassembled WGS sequence"/>
</dbReference>
<name>A0A6A3XD73_9STRA</name>
<evidence type="ECO:0000313" key="2">
    <source>
        <dbReference type="EMBL" id="KAE8988966.1"/>
    </source>
</evidence>
<proteinExistence type="predicted"/>
<keyword evidence="12" id="KW-1185">Reference proteome</keyword>
<accession>A0A6A3XD73</accession>
<evidence type="ECO:0000313" key="4">
    <source>
        <dbReference type="EMBL" id="KAE9098187.1"/>
    </source>
</evidence>
<dbReference type="EMBL" id="QXFZ01001812">
    <property type="protein sequence ID" value="KAE9084617.1"/>
    <property type="molecule type" value="Genomic_DNA"/>
</dbReference>
<sequence>MSDIEIFRKHQAFYSQNTKKSEVEKRVQDAGLLLAQYPDEWALLTDKGY</sequence>
<dbReference type="Proteomes" id="UP000440732">
    <property type="component" value="Unassembled WGS sequence"/>
</dbReference>
<dbReference type="Proteomes" id="UP000429523">
    <property type="component" value="Unassembled WGS sequence"/>
</dbReference>